<evidence type="ECO:0000313" key="2">
    <source>
        <dbReference type="EMBL" id="PPE04348.1"/>
    </source>
</evidence>
<keyword evidence="5" id="KW-1185">Reference proteome</keyword>
<evidence type="ECO:0000313" key="5">
    <source>
        <dbReference type="Proteomes" id="UP000239010"/>
    </source>
</evidence>
<keyword evidence="1" id="KW-1133">Transmembrane helix</keyword>
<comment type="caution">
    <text evidence="2">The sequence shown here is derived from an EMBL/GenBank/DDBJ whole genome shotgun (WGS) entry which is preliminary data.</text>
</comment>
<feature type="transmembrane region" description="Helical" evidence="1">
    <location>
        <begin position="70"/>
        <end position="95"/>
    </location>
</feature>
<evidence type="ECO:0000313" key="4">
    <source>
        <dbReference type="EMBL" id="PPE04691.1"/>
    </source>
</evidence>
<reference evidence="2 5" key="1">
    <citation type="submission" date="2017-11" db="EMBL/GenBank/DDBJ databases">
        <title>Genome sequence of Entomoplasma ellychniae ELCN-1 (ATCC 43707).</title>
        <authorList>
            <person name="Lo W.-S."/>
            <person name="Gasparich G.E."/>
            <person name="Kuo C.-H."/>
        </authorList>
    </citation>
    <scope>NUCLEOTIDE SEQUENCE [LARGE SCALE GENOMIC DNA]</scope>
    <source>
        <strain evidence="2 5">ELCN-1</strain>
    </source>
</reference>
<name>A0A8E2QWS2_9MOLU</name>
<keyword evidence="1" id="KW-0472">Membrane</keyword>
<feature type="transmembrane region" description="Helical" evidence="1">
    <location>
        <begin position="20"/>
        <end position="49"/>
    </location>
</feature>
<sequence>MIKFLMLLAEAPDFKAPADYIGGIVLAVIGAFGGLGFIVAAGAMIWILVQKQIAAAAGNQKKKDECTKNLITIVIAMIVLGIAVPLCGVFAASLIGTDMGLTKSALIVLSVVR</sequence>
<dbReference type="AlphaFoldDB" id="A0A8E2QWS2"/>
<accession>A0A8E2QWS2</accession>
<keyword evidence="1" id="KW-0812">Transmembrane</keyword>
<proteinExistence type="predicted"/>
<dbReference type="EMBL" id="PHND01000001">
    <property type="protein sequence ID" value="PPE04691.1"/>
    <property type="molecule type" value="Genomic_DNA"/>
</dbReference>
<evidence type="ECO:0000256" key="1">
    <source>
        <dbReference type="SAM" id="Phobius"/>
    </source>
</evidence>
<dbReference type="EMBL" id="PHND01000001">
    <property type="protein sequence ID" value="PPE04348.1"/>
    <property type="molecule type" value="Genomic_DNA"/>
</dbReference>
<dbReference type="EMBL" id="PHND01000001">
    <property type="protein sequence ID" value="PPE04620.1"/>
    <property type="molecule type" value="Genomic_DNA"/>
</dbReference>
<dbReference type="Proteomes" id="UP000239010">
    <property type="component" value="Unassembled WGS sequence"/>
</dbReference>
<evidence type="ECO:0000313" key="3">
    <source>
        <dbReference type="EMBL" id="PPE04620.1"/>
    </source>
</evidence>
<organism evidence="2 5">
    <name type="scientific">Entomoplasma ellychniae</name>
    <dbReference type="NCBI Taxonomy" id="2114"/>
    <lineage>
        <taxon>Bacteria</taxon>
        <taxon>Bacillati</taxon>
        <taxon>Mycoplasmatota</taxon>
        <taxon>Mollicutes</taxon>
        <taxon>Entomoplasmatales</taxon>
        <taxon>Entomoplasmataceae</taxon>
        <taxon>Entomoplasma</taxon>
    </lineage>
</organism>
<gene>
    <name evidence="2" type="ORF">EELLY_v1c00220</name>
    <name evidence="3" type="ORF">EELLY_v1c03000</name>
    <name evidence="4" type="ORF">EELLY_v1c03710</name>
</gene>
<dbReference type="RefSeq" id="WP_104205505.1">
    <property type="nucleotide sequence ID" value="NZ_PHND01000001.1"/>
</dbReference>
<protein>
    <submittedName>
        <fullName evidence="2">Uncharacterized protein</fullName>
    </submittedName>
</protein>